<dbReference type="Gene3D" id="3.30.750.24">
    <property type="entry name" value="STAS domain"/>
    <property type="match status" value="1"/>
</dbReference>
<reference evidence="7 8" key="2">
    <citation type="submission" date="2011-11" db="EMBL/GenBank/DDBJ databases">
        <authorList>
            <consortium name="US DOE Joint Genome Institute"/>
            <person name="Lucas S."/>
            <person name="Han J."/>
            <person name="Lapidus A."/>
            <person name="Cheng J.-F."/>
            <person name="Goodwin L."/>
            <person name="Pitluck S."/>
            <person name="Peters L."/>
            <person name="Ovchinnikova G."/>
            <person name="Zhang X."/>
            <person name="Detter J.C."/>
            <person name="Han C."/>
            <person name="Tapia R."/>
            <person name="Land M."/>
            <person name="Hauser L."/>
            <person name="Kyrpides N."/>
            <person name="Ivanova N."/>
            <person name="Pagani I."/>
            <person name="Vogl K."/>
            <person name="Liu Z."/>
            <person name="Overmann J."/>
            <person name="Frigaard N.-U."/>
            <person name="Bryant D."/>
            <person name="Woyke T."/>
        </authorList>
    </citation>
    <scope>NUCLEOTIDE SEQUENCE [LARGE SCALE GENOMIC DNA]</scope>
    <source>
        <strain evidence="7 8">970</strain>
    </source>
</reference>
<feature type="transmembrane region" description="Helical" evidence="5">
    <location>
        <begin position="226"/>
        <end position="244"/>
    </location>
</feature>
<keyword evidence="8" id="KW-1185">Reference proteome</keyword>
<evidence type="ECO:0000256" key="4">
    <source>
        <dbReference type="ARBA" id="ARBA00023136"/>
    </source>
</evidence>
<dbReference type="GO" id="GO:0055085">
    <property type="term" value="P:transmembrane transport"/>
    <property type="evidence" value="ECO:0007669"/>
    <property type="project" value="InterPro"/>
</dbReference>
<dbReference type="HOGENOM" id="CLU_003182_13_2_6"/>
<dbReference type="GO" id="GO:0016020">
    <property type="term" value="C:membrane"/>
    <property type="evidence" value="ECO:0007669"/>
    <property type="project" value="UniProtKB-SubCell"/>
</dbReference>
<gene>
    <name evidence="7" type="ORF">Thi970DRAFT_01625</name>
</gene>
<feature type="transmembrane region" description="Helical" evidence="5">
    <location>
        <begin position="147"/>
        <end position="170"/>
    </location>
</feature>
<feature type="transmembrane region" description="Helical" evidence="5">
    <location>
        <begin position="376"/>
        <end position="392"/>
    </location>
</feature>
<evidence type="ECO:0000313" key="8">
    <source>
        <dbReference type="Proteomes" id="UP000002964"/>
    </source>
</evidence>
<dbReference type="InterPro" id="IPR036513">
    <property type="entry name" value="STAS_dom_sf"/>
</dbReference>
<dbReference type="eggNOG" id="COG0659">
    <property type="taxonomic scope" value="Bacteria"/>
</dbReference>
<feature type="transmembrane region" description="Helical" evidence="5">
    <location>
        <begin position="201"/>
        <end position="219"/>
    </location>
</feature>
<organism evidence="7 8">
    <name type="scientific">Thiorhodovibrio frisius</name>
    <dbReference type="NCBI Taxonomy" id="631362"/>
    <lineage>
        <taxon>Bacteria</taxon>
        <taxon>Pseudomonadati</taxon>
        <taxon>Pseudomonadota</taxon>
        <taxon>Gammaproteobacteria</taxon>
        <taxon>Chromatiales</taxon>
        <taxon>Chromatiaceae</taxon>
        <taxon>Thiorhodovibrio</taxon>
    </lineage>
</organism>
<dbReference type="PROSITE" id="PS50801">
    <property type="entry name" value="STAS"/>
    <property type="match status" value="1"/>
</dbReference>
<dbReference type="PANTHER" id="PTHR11814">
    <property type="entry name" value="SULFATE TRANSPORTER"/>
    <property type="match status" value="1"/>
</dbReference>
<reference evidence="8" key="1">
    <citation type="submission" date="2011-06" db="EMBL/GenBank/DDBJ databases">
        <authorList>
            <consortium name="US DOE Joint Genome Institute (JGI-PGF)"/>
            <person name="Lucas S."/>
            <person name="Han J."/>
            <person name="Lapidus A."/>
            <person name="Cheng J.-F."/>
            <person name="Goodwin L."/>
            <person name="Pitluck S."/>
            <person name="Peters L."/>
            <person name="Land M.L."/>
            <person name="Hauser L."/>
            <person name="Vogl K."/>
            <person name="Liu Z."/>
            <person name="Overmann J."/>
            <person name="Frigaard N.-U."/>
            <person name="Bryant D.A."/>
            <person name="Woyke T.J."/>
        </authorList>
    </citation>
    <scope>NUCLEOTIDE SEQUENCE [LARGE SCALE GENOMIC DNA]</scope>
    <source>
        <strain evidence="8">970</strain>
    </source>
</reference>
<sequence length="719" mass="77846">MLRPAPNAASPNSQSNLVSPMKSPLLLALLPFLRWFPMTRVTLQADLIAGITVALVLVPQSMAYAQLAGLPVVYGLYASFVPVIIASLWGSSNQLHTGPVAMLSLMSAAAVLPLAAFGSKEFLQLSIMLALMVGVLRLLLGLLRLGIIANFLSSPVIIGFTNAAALIIGLSQLSKVLNVPFPRTDSFVVDLWTVIEQLPSSHLPTVLFALATVAIIVGTKKIAPKLPGVLLAVVLATLVSWLIGFERNQVVSVDAIQDPAARQLALDYASNARAIDALGRNTASIAQDIRELAKAKDNDRFGELALMEADLRVLNRDMEHRKLSNNERQVDLHRMRFEHAVTSDGQDIFFRRGQTPPGITADSHTWRISKVQDDNITFMGGGAVVGTIPAGLPQFHLPSFKLDFFWALLPSALVMALIGFMEATSISKAIAAQTKERVDTSKELIGQGLANIVGSFFSSFTVSGSFSRSAVAAKTGAKTGLFAIFSAIAVMLVLLYLTPLLYHLPQAVLAVIVMMAVFGLINIRALIRAWRIERQEAIAGLVTFAATLAMAPQLANGILLGGGLAIILWMLRTMKPRTTILGRDADGTLAGAAENNLPPLGKNFIAVRFDGSLNFVNASHFEDMLLEARMQNPQAKAVLVIGSGINAIDVSGEERLRDVIDTYRDNGIEIYFSSLKAQVYEALERGRLFDMLGRDHFFRTKERALIFMESTYDSDTLTA</sequence>
<dbReference type="InterPro" id="IPR001902">
    <property type="entry name" value="SLC26A/SulP_fam"/>
</dbReference>
<dbReference type="AlphaFoldDB" id="H8Z1A3"/>
<feature type="domain" description="STAS" evidence="6">
    <location>
        <begin position="603"/>
        <end position="708"/>
    </location>
</feature>
<dbReference type="EMBL" id="JH603169">
    <property type="protein sequence ID" value="EIC21418.1"/>
    <property type="molecule type" value="Genomic_DNA"/>
</dbReference>
<evidence type="ECO:0000256" key="2">
    <source>
        <dbReference type="ARBA" id="ARBA00022692"/>
    </source>
</evidence>
<feature type="transmembrane region" description="Helical" evidence="5">
    <location>
        <begin position="479"/>
        <end position="498"/>
    </location>
</feature>
<evidence type="ECO:0000256" key="1">
    <source>
        <dbReference type="ARBA" id="ARBA00004141"/>
    </source>
</evidence>
<dbReference type="InterPro" id="IPR002645">
    <property type="entry name" value="STAS_dom"/>
</dbReference>
<feature type="transmembrane region" description="Helical" evidence="5">
    <location>
        <begin position="504"/>
        <end position="526"/>
    </location>
</feature>
<keyword evidence="3 5" id="KW-1133">Transmembrane helix</keyword>
<feature type="transmembrane region" description="Helical" evidence="5">
    <location>
        <begin position="122"/>
        <end position="140"/>
    </location>
</feature>
<feature type="transmembrane region" description="Helical" evidence="5">
    <location>
        <begin position="538"/>
        <end position="571"/>
    </location>
</feature>
<accession>H8Z1A3</accession>
<dbReference type="Pfam" id="PF00916">
    <property type="entry name" value="Sulfate_transp"/>
    <property type="match status" value="2"/>
</dbReference>
<keyword evidence="2 5" id="KW-0812">Transmembrane</keyword>
<feature type="transmembrane region" description="Helical" evidence="5">
    <location>
        <begin position="68"/>
        <end position="88"/>
    </location>
</feature>
<dbReference type="CDD" id="cd07042">
    <property type="entry name" value="STAS_SulP_like_sulfate_transporter"/>
    <property type="match status" value="1"/>
</dbReference>
<dbReference type="InterPro" id="IPR011547">
    <property type="entry name" value="SLC26A/SulP_dom"/>
</dbReference>
<evidence type="ECO:0000256" key="3">
    <source>
        <dbReference type="ARBA" id="ARBA00022989"/>
    </source>
</evidence>
<dbReference type="Proteomes" id="UP000002964">
    <property type="component" value="Unassembled WGS sequence"/>
</dbReference>
<feature type="transmembrane region" description="Helical" evidence="5">
    <location>
        <begin position="100"/>
        <end position="116"/>
    </location>
</feature>
<dbReference type="SUPFAM" id="SSF52091">
    <property type="entry name" value="SpoIIaa-like"/>
    <property type="match status" value="1"/>
</dbReference>
<dbReference type="STRING" id="631362.Thi970DRAFT_01625"/>
<evidence type="ECO:0000259" key="6">
    <source>
        <dbReference type="PROSITE" id="PS50801"/>
    </source>
</evidence>
<evidence type="ECO:0000256" key="5">
    <source>
        <dbReference type="SAM" id="Phobius"/>
    </source>
</evidence>
<evidence type="ECO:0000313" key="7">
    <source>
        <dbReference type="EMBL" id="EIC21418.1"/>
    </source>
</evidence>
<keyword evidence="4 5" id="KW-0472">Membrane</keyword>
<proteinExistence type="predicted"/>
<feature type="transmembrane region" description="Helical" evidence="5">
    <location>
        <begin position="404"/>
        <end position="424"/>
    </location>
</feature>
<protein>
    <submittedName>
        <fullName evidence="7">Sulfate permease-like transporter, MFS superfamily</fullName>
    </submittedName>
</protein>
<comment type="subcellular location">
    <subcellularLocation>
        <location evidence="1">Membrane</location>
        <topology evidence="1">Multi-pass membrane protein</topology>
    </subcellularLocation>
</comment>
<dbReference type="Pfam" id="PF01740">
    <property type="entry name" value="STAS"/>
    <property type="match status" value="1"/>
</dbReference>
<name>H8Z1A3_9GAMM</name>